<dbReference type="EMBL" id="FWXI01000016">
    <property type="protein sequence ID" value="SMC98083.1"/>
    <property type="molecule type" value="Genomic_DNA"/>
</dbReference>
<name>A0A1W2DKZ0_9FIRM</name>
<dbReference type="Proteomes" id="UP000192738">
    <property type="component" value="Unassembled WGS sequence"/>
</dbReference>
<evidence type="ECO:0000313" key="5">
    <source>
        <dbReference type="Proteomes" id="UP000192738"/>
    </source>
</evidence>
<reference evidence="4 5" key="1">
    <citation type="submission" date="2017-04" db="EMBL/GenBank/DDBJ databases">
        <authorList>
            <person name="Afonso C.L."/>
            <person name="Miller P.J."/>
            <person name="Scott M.A."/>
            <person name="Spackman E."/>
            <person name="Goraichik I."/>
            <person name="Dimitrov K.M."/>
            <person name="Suarez D.L."/>
            <person name="Swayne D.E."/>
        </authorList>
    </citation>
    <scope>NUCLEOTIDE SEQUENCE [LARGE SCALE GENOMIC DNA]</scope>
    <source>
        <strain evidence="4 5">DSM 5090</strain>
    </source>
</reference>
<keyword evidence="5" id="KW-1185">Reference proteome</keyword>
<dbReference type="Pfam" id="PF00535">
    <property type="entry name" value="Glycos_transf_2"/>
    <property type="match status" value="1"/>
</dbReference>
<feature type="domain" description="Glycosyltransferase 2-like" evidence="3">
    <location>
        <begin position="5"/>
        <end position="126"/>
    </location>
</feature>
<sequence>MPVISVIVPVYKAERHLIKCIDSILAQTFSDFELILVDDGSPDSCPGVCDQYREKDTRVKVIHQNNSGVSIARNVGIYHAQGDYIVFVDSDDYVGKTYLERLYKGYELEADIAICGYYTVYNNQRDLACIDETLPAEYLGVIKDCFKNIIKNRLLYSPWNKMYKLKIIKENHILFDPNMSLGEDLCFNIAYLYFCNNCFLCNLPLYHYIKSNSSLSRITSISYFTIQKHLYTVIEEFICKKNIDYDLSNEIGSLLNDTIGSLAILKNNSNKHLIKVQMRKILQDYLVKKYTEKIPSNINLAKILTYLLLKTQSITVILTYFTIKNKIGKMFNEDR</sequence>
<dbReference type="GO" id="GO:0016757">
    <property type="term" value="F:glycosyltransferase activity"/>
    <property type="evidence" value="ECO:0007669"/>
    <property type="project" value="UniProtKB-KW"/>
</dbReference>
<dbReference type="InterPro" id="IPR001173">
    <property type="entry name" value="Glyco_trans_2-like"/>
</dbReference>
<dbReference type="CDD" id="cd00761">
    <property type="entry name" value="Glyco_tranf_GTA_type"/>
    <property type="match status" value="1"/>
</dbReference>
<keyword evidence="1" id="KW-0328">Glycosyltransferase</keyword>
<gene>
    <name evidence="4" type="ORF">SAMN04488500_116107</name>
</gene>
<dbReference type="SUPFAM" id="SSF53448">
    <property type="entry name" value="Nucleotide-diphospho-sugar transferases"/>
    <property type="match status" value="1"/>
</dbReference>
<dbReference type="Gene3D" id="3.90.550.10">
    <property type="entry name" value="Spore Coat Polysaccharide Biosynthesis Protein SpsA, Chain A"/>
    <property type="match status" value="1"/>
</dbReference>
<dbReference type="RefSeq" id="WP_084577155.1">
    <property type="nucleotide sequence ID" value="NZ_CP155572.1"/>
</dbReference>
<evidence type="ECO:0000259" key="3">
    <source>
        <dbReference type="Pfam" id="PF00535"/>
    </source>
</evidence>
<keyword evidence="2 4" id="KW-0808">Transferase</keyword>
<dbReference type="InterPro" id="IPR029044">
    <property type="entry name" value="Nucleotide-diphossugar_trans"/>
</dbReference>
<organism evidence="4 5">
    <name type="scientific">Sporomusa malonica</name>
    <dbReference type="NCBI Taxonomy" id="112901"/>
    <lineage>
        <taxon>Bacteria</taxon>
        <taxon>Bacillati</taxon>
        <taxon>Bacillota</taxon>
        <taxon>Negativicutes</taxon>
        <taxon>Selenomonadales</taxon>
        <taxon>Sporomusaceae</taxon>
        <taxon>Sporomusa</taxon>
    </lineage>
</organism>
<dbReference type="PANTHER" id="PTHR22916:SF51">
    <property type="entry name" value="GLYCOSYLTRANSFERASE EPSH-RELATED"/>
    <property type="match status" value="1"/>
</dbReference>
<dbReference type="PANTHER" id="PTHR22916">
    <property type="entry name" value="GLYCOSYLTRANSFERASE"/>
    <property type="match status" value="1"/>
</dbReference>
<protein>
    <submittedName>
        <fullName evidence="4">Glycosyltransferase involved in cell wall bisynthesis</fullName>
    </submittedName>
</protein>
<accession>A0A1W2DKZ0</accession>
<dbReference type="STRING" id="112901.SAMN04488500_116107"/>
<dbReference type="OrthoDB" id="396512at2"/>
<evidence type="ECO:0000313" key="4">
    <source>
        <dbReference type="EMBL" id="SMC98083.1"/>
    </source>
</evidence>
<dbReference type="AlphaFoldDB" id="A0A1W2DKZ0"/>
<proteinExistence type="predicted"/>
<evidence type="ECO:0000256" key="2">
    <source>
        <dbReference type="ARBA" id="ARBA00022679"/>
    </source>
</evidence>
<evidence type="ECO:0000256" key="1">
    <source>
        <dbReference type="ARBA" id="ARBA00022676"/>
    </source>
</evidence>